<protein>
    <submittedName>
        <fullName evidence="1">Uncharacterized protein</fullName>
    </submittedName>
</protein>
<organism evidence="1 2">
    <name type="scientific">Popillia japonica</name>
    <name type="common">Japanese beetle</name>
    <dbReference type="NCBI Taxonomy" id="7064"/>
    <lineage>
        <taxon>Eukaryota</taxon>
        <taxon>Metazoa</taxon>
        <taxon>Ecdysozoa</taxon>
        <taxon>Arthropoda</taxon>
        <taxon>Hexapoda</taxon>
        <taxon>Insecta</taxon>
        <taxon>Pterygota</taxon>
        <taxon>Neoptera</taxon>
        <taxon>Endopterygota</taxon>
        <taxon>Coleoptera</taxon>
        <taxon>Polyphaga</taxon>
        <taxon>Scarabaeiformia</taxon>
        <taxon>Scarabaeidae</taxon>
        <taxon>Rutelinae</taxon>
        <taxon>Popillia</taxon>
    </lineage>
</organism>
<evidence type="ECO:0000313" key="1">
    <source>
        <dbReference type="EMBL" id="KAK9703003.1"/>
    </source>
</evidence>
<proteinExistence type="predicted"/>
<accession>A0AAW1JIE6</accession>
<name>A0AAW1JIE6_POPJA</name>
<keyword evidence="2" id="KW-1185">Reference proteome</keyword>
<evidence type="ECO:0000313" key="2">
    <source>
        <dbReference type="Proteomes" id="UP001458880"/>
    </source>
</evidence>
<dbReference type="EMBL" id="JASPKY010000378">
    <property type="protein sequence ID" value="KAK9703003.1"/>
    <property type="molecule type" value="Genomic_DNA"/>
</dbReference>
<gene>
    <name evidence="1" type="ORF">QE152_g29596</name>
</gene>
<dbReference type="Proteomes" id="UP001458880">
    <property type="component" value="Unassembled WGS sequence"/>
</dbReference>
<dbReference type="AlphaFoldDB" id="A0AAW1JIE6"/>
<sequence>MLTLARLTGNSLECLLLLQPAARTAPPGKVPGRGVPKAKGAAPVSLSAALTDDVDVVVYGEDAVSMMPIYISDDDDDGLRKSRPANWREICLSMLL</sequence>
<reference evidence="1 2" key="1">
    <citation type="journal article" date="2024" name="BMC Genomics">
        <title>De novo assembly and annotation of Popillia japonica's genome with initial clues to its potential as an invasive pest.</title>
        <authorList>
            <person name="Cucini C."/>
            <person name="Boschi S."/>
            <person name="Funari R."/>
            <person name="Cardaioli E."/>
            <person name="Iannotti N."/>
            <person name="Marturano G."/>
            <person name="Paoli F."/>
            <person name="Bruttini M."/>
            <person name="Carapelli A."/>
            <person name="Frati F."/>
            <person name="Nardi F."/>
        </authorList>
    </citation>
    <scope>NUCLEOTIDE SEQUENCE [LARGE SCALE GENOMIC DNA]</scope>
    <source>
        <strain evidence="1">DMR45628</strain>
    </source>
</reference>
<comment type="caution">
    <text evidence="1">The sequence shown here is derived from an EMBL/GenBank/DDBJ whole genome shotgun (WGS) entry which is preliminary data.</text>
</comment>